<dbReference type="GeneID" id="38775479"/>
<dbReference type="AlphaFoldDB" id="A0A401G8S9"/>
<feature type="region of interest" description="Disordered" evidence="1">
    <location>
        <begin position="96"/>
        <end position="123"/>
    </location>
</feature>
<sequence>MTPPLQERGPHSSSSSHDARPHLLPPLLPPSHDRRPQPPNGGHALQEGTPDDTNDTPASRAGVTRGIIHSDLPHLPRMLAALHPATDAMPCKRAHQVTRMTPPLQERGRRSLSSLCDAQHHPQ</sequence>
<dbReference type="RefSeq" id="XP_027609475.1">
    <property type="nucleotide sequence ID" value="XM_027753674.1"/>
</dbReference>
<gene>
    <name evidence="2" type="ORF">SCP_0114510</name>
</gene>
<evidence type="ECO:0000256" key="1">
    <source>
        <dbReference type="SAM" id="MobiDB-lite"/>
    </source>
</evidence>
<comment type="caution">
    <text evidence="2">The sequence shown here is derived from an EMBL/GenBank/DDBJ whole genome shotgun (WGS) entry which is preliminary data.</text>
</comment>
<evidence type="ECO:0000313" key="2">
    <source>
        <dbReference type="EMBL" id="GBE78562.1"/>
    </source>
</evidence>
<evidence type="ECO:0000313" key="3">
    <source>
        <dbReference type="Proteomes" id="UP000287166"/>
    </source>
</evidence>
<feature type="region of interest" description="Disordered" evidence="1">
    <location>
        <begin position="1"/>
        <end position="65"/>
    </location>
</feature>
<dbReference type="Proteomes" id="UP000287166">
    <property type="component" value="Unassembled WGS sequence"/>
</dbReference>
<dbReference type="EMBL" id="BFAD01000001">
    <property type="protein sequence ID" value="GBE78562.1"/>
    <property type="molecule type" value="Genomic_DNA"/>
</dbReference>
<name>A0A401G8S9_9APHY</name>
<accession>A0A401G8S9</accession>
<dbReference type="InParanoid" id="A0A401G8S9"/>
<protein>
    <submittedName>
        <fullName evidence="2">Uncharacterized protein</fullName>
    </submittedName>
</protein>
<keyword evidence="3" id="KW-1185">Reference proteome</keyword>
<organism evidence="2 3">
    <name type="scientific">Sparassis crispa</name>
    <dbReference type="NCBI Taxonomy" id="139825"/>
    <lineage>
        <taxon>Eukaryota</taxon>
        <taxon>Fungi</taxon>
        <taxon>Dikarya</taxon>
        <taxon>Basidiomycota</taxon>
        <taxon>Agaricomycotina</taxon>
        <taxon>Agaricomycetes</taxon>
        <taxon>Polyporales</taxon>
        <taxon>Sparassidaceae</taxon>
        <taxon>Sparassis</taxon>
    </lineage>
</organism>
<reference evidence="2 3" key="1">
    <citation type="journal article" date="2018" name="Sci. Rep.">
        <title>Genome sequence of the cauliflower mushroom Sparassis crispa (Hanabiratake) and its association with beneficial usage.</title>
        <authorList>
            <person name="Kiyama R."/>
            <person name="Furutani Y."/>
            <person name="Kawaguchi K."/>
            <person name="Nakanishi T."/>
        </authorList>
    </citation>
    <scope>NUCLEOTIDE SEQUENCE [LARGE SCALE GENOMIC DNA]</scope>
</reference>
<proteinExistence type="predicted"/>